<keyword evidence="2" id="KW-1185">Reference proteome</keyword>
<dbReference type="EMBL" id="JBBNGS010000001">
    <property type="protein sequence ID" value="MEQ2636847.1"/>
    <property type="molecule type" value="Genomic_DNA"/>
</dbReference>
<dbReference type="RefSeq" id="WP_349181201.1">
    <property type="nucleotide sequence ID" value="NZ_JBBNGS010000001.1"/>
</dbReference>
<evidence type="ECO:0000313" key="2">
    <source>
        <dbReference type="Proteomes" id="UP001478817"/>
    </source>
</evidence>
<evidence type="ECO:0008006" key="3">
    <source>
        <dbReference type="Google" id="ProtNLM"/>
    </source>
</evidence>
<organism evidence="1 2">
    <name type="scientific">Paratractidigestivibacter faecalis</name>
    <dbReference type="NCBI Taxonomy" id="2292441"/>
    <lineage>
        <taxon>Bacteria</taxon>
        <taxon>Bacillati</taxon>
        <taxon>Actinomycetota</taxon>
        <taxon>Coriobacteriia</taxon>
        <taxon>Coriobacteriales</taxon>
        <taxon>Atopobiaceae</taxon>
        <taxon>Paratractidigestivibacter</taxon>
    </lineage>
</organism>
<gene>
    <name evidence="1" type="ORF">AAAT05_00560</name>
</gene>
<accession>A0ABV1ID63</accession>
<dbReference type="Proteomes" id="UP001478817">
    <property type="component" value="Unassembled WGS sequence"/>
</dbReference>
<name>A0ABV1ID63_9ACTN</name>
<protein>
    <recommendedName>
        <fullName evidence="3">DUF559 domain-containing protein</fullName>
    </recommendedName>
</protein>
<reference evidence="1 2" key="1">
    <citation type="submission" date="2024-04" db="EMBL/GenBank/DDBJ databases">
        <title>Human intestinal bacterial collection.</title>
        <authorList>
            <person name="Pauvert C."/>
            <person name="Hitch T.C.A."/>
            <person name="Clavel T."/>
        </authorList>
    </citation>
    <scope>NUCLEOTIDE SEQUENCE [LARGE SCALE GENOMIC DNA]</scope>
    <source>
        <strain evidence="1 2">CLA-AA-H197</strain>
    </source>
</reference>
<sequence>MSVGGVRVTSLLRTAFDCMRSLPADEALVVADSLLRKTGRTAWWLVRTIKDAYCGWRGIGRALAVARFADGRSENGGESMARAAIIRQGLEVPVLQQWFFDPVEGLGRRVDFAWYNEAGELVAIGELDGACKLEDADKVGKGGATEVLSAERRRESRLTFSKVPVVRFTFAEATRDGYLRRLLTTAGVSMREPGAVWARVRRMGTEEHPVMVYDRVA</sequence>
<proteinExistence type="predicted"/>
<comment type="caution">
    <text evidence="1">The sequence shown here is derived from an EMBL/GenBank/DDBJ whole genome shotgun (WGS) entry which is preliminary data.</text>
</comment>
<evidence type="ECO:0000313" key="1">
    <source>
        <dbReference type="EMBL" id="MEQ2636847.1"/>
    </source>
</evidence>